<sequence>MKKIALFAGLAMLAFSAIGQSMTGMGSGTASSGATGGALNMDSHAIYNTDTRFSASTAVGPALTTSTDTCMGSTSVGGSGTMFGFSIGTTWTDHHCETLKNARELRSMGQVKASVAVLCTIAENRYALAVTGVQCPMTQDEWERAGRPTLNSEGLANTKEGNLGLVVLNDALAAQAQPQPVSTPQTKQDEIERRLAQVRVEQEQLARALDIQLRALRIAQSDRAKVGSN</sequence>
<evidence type="ECO:0000313" key="2">
    <source>
        <dbReference type="EMBL" id="ALS59097.1"/>
    </source>
</evidence>
<proteinExistence type="predicted"/>
<keyword evidence="3" id="KW-1185">Reference proteome</keyword>
<protein>
    <submittedName>
        <fullName evidence="2">Uncharacterized protein</fullName>
    </submittedName>
</protein>
<evidence type="ECO:0000256" key="1">
    <source>
        <dbReference type="SAM" id="SignalP"/>
    </source>
</evidence>
<gene>
    <name evidence="2" type="ORF">AT302_04310</name>
</gene>
<accession>A0ABM5WFU7</accession>
<feature type="chain" id="PRO_5045040197" evidence="1">
    <location>
        <begin position="20"/>
        <end position="229"/>
    </location>
</feature>
<dbReference type="Proteomes" id="UP000060277">
    <property type="component" value="Chromosome"/>
</dbReference>
<keyword evidence="1" id="KW-0732">Signal</keyword>
<evidence type="ECO:0000313" key="3">
    <source>
        <dbReference type="Proteomes" id="UP000060277"/>
    </source>
</evidence>
<dbReference type="RefSeq" id="WP_058376039.1">
    <property type="nucleotide sequence ID" value="NZ_CP013480.3"/>
</dbReference>
<organism evidence="2 3">
    <name type="scientific">Pandoraea norimbergensis</name>
    <dbReference type="NCBI Taxonomy" id="93219"/>
    <lineage>
        <taxon>Bacteria</taxon>
        <taxon>Pseudomonadati</taxon>
        <taxon>Pseudomonadota</taxon>
        <taxon>Betaproteobacteria</taxon>
        <taxon>Burkholderiales</taxon>
        <taxon>Burkholderiaceae</taxon>
        <taxon>Pandoraea</taxon>
    </lineage>
</organism>
<dbReference type="EMBL" id="CP013480">
    <property type="protein sequence ID" value="ALS59097.1"/>
    <property type="molecule type" value="Genomic_DNA"/>
</dbReference>
<feature type="signal peptide" evidence="1">
    <location>
        <begin position="1"/>
        <end position="19"/>
    </location>
</feature>
<name>A0ABM5WFU7_9BURK</name>
<reference evidence="3" key="1">
    <citation type="submission" date="2015-12" db="EMBL/GenBank/DDBJ databases">
        <title>Complete genome sequence of Pandoraea norimbergensis DSM 11628.</title>
        <authorList>
            <person name="Ee R."/>
            <person name="Lim Y.-L."/>
            <person name="Yong D."/>
            <person name="Yin W.-F."/>
            <person name="Chan K.-G."/>
        </authorList>
    </citation>
    <scope>NUCLEOTIDE SEQUENCE [LARGE SCALE GENOMIC DNA]</scope>
    <source>
        <strain evidence="3">DSM 11628</strain>
    </source>
</reference>